<dbReference type="InterPro" id="IPR052469">
    <property type="entry name" value="MEIOB"/>
</dbReference>
<evidence type="ECO:0000313" key="2">
    <source>
        <dbReference type="Proteomes" id="UP000295083"/>
    </source>
</evidence>
<dbReference type="GO" id="GO:0003697">
    <property type="term" value="F:single-stranded DNA binding"/>
    <property type="evidence" value="ECO:0007669"/>
    <property type="project" value="TreeGrafter"/>
</dbReference>
<accession>A0A4R8PNX8</accession>
<keyword evidence="2" id="KW-1185">Reference proteome</keyword>
<dbReference type="AlphaFoldDB" id="A0A4R8PNX8"/>
<dbReference type="PANTHER" id="PTHR21166:SF2">
    <property type="entry name" value="CELL DIVISION CONTROL PROTEIN 24 OB DOMAIN-CONTAINING PROTEIN-RELATED"/>
    <property type="match status" value="1"/>
</dbReference>
<dbReference type="EMBL" id="QAPG01003791">
    <property type="protein sequence ID" value="TDZ27302.1"/>
    <property type="molecule type" value="Genomic_DNA"/>
</dbReference>
<comment type="caution">
    <text evidence="1">The sequence shown here is derived from an EMBL/GenBank/DDBJ whole genome shotgun (WGS) entry which is preliminary data.</text>
</comment>
<evidence type="ECO:0000313" key="1">
    <source>
        <dbReference type="EMBL" id="TDZ27302.1"/>
    </source>
</evidence>
<gene>
    <name evidence="1" type="ORF">C8035_v010550</name>
</gene>
<dbReference type="Proteomes" id="UP000295083">
    <property type="component" value="Unassembled WGS sequence"/>
</dbReference>
<reference evidence="1 2" key="1">
    <citation type="submission" date="2018-11" db="EMBL/GenBank/DDBJ databases">
        <title>Genome sequence and assembly of Colletotrichum spinosum.</title>
        <authorList>
            <person name="Gan P."/>
            <person name="Shirasu K."/>
        </authorList>
    </citation>
    <scope>NUCLEOTIDE SEQUENCE [LARGE SCALE GENOMIC DNA]</scope>
    <source>
        <strain evidence="1 2">CBS 515.97</strain>
    </source>
</reference>
<organism evidence="1 2">
    <name type="scientific">Colletotrichum spinosum</name>
    <dbReference type="NCBI Taxonomy" id="1347390"/>
    <lineage>
        <taxon>Eukaryota</taxon>
        <taxon>Fungi</taxon>
        <taxon>Dikarya</taxon>
        <taxon>Ascomycota</taxon>
        <taxon>Pezizomycotina</taxon>
        <taxon>Sordariomycetes</taxon>
        <taxon>Hypocreomycetidae</taxon>
        <taxon>Glomerellales</taxon>
        <taxon>Glomerellaceae</taxon>
        <taxon>Colletotrichum</taxon>
        <taxon>Colletotrichum orbiculare species complex</taxon>
    </lineage>
</organism>
<dbReference type="PANTHER" id="PTHR21166">
    <property type="entry name" value="CELL DIVISION CONTROL PROTEIN 24 OB DOMAIN-CONTAINING PROTEIN-RELATED"/>
    <property type="match status" value="1"/>
</dbReference>
<protein>
    <submittedName>
        <fullName evidence="1">Uncharacterized protein</fullName>
    </submittedName>
</protein>
<dbReference type="GO" id="GO:0008310">
    <property type="term" value="F:single-stranded DNA 3'-5' DNA exonuclease activity"/>
    <property type="evidence" value="ECO:0007669"/>
    <property type="project" value="TreeGrafter"/>
</dbReference>
<sequence length="191" mass="21557">MTLWEDKISSAQLWRPNETILLVTNPKLVAHSNKLRPMPPRIGLDYSSLVDVDPEFSDATWLRDWVANRVKQEAVYIPFPEGIWDAKEAVNGPVRALFTLAEVDEFARSDPPTDFTGKLSLIILGMDLLNLYREKKICCIVCCGVPLYANQPTATCKNCIKQQRLVPNPRIMGTLADETGCIAQGKLIWIW</sequence>
<name>A0A4R8PNX8_9PEZI</name>
<proteinExistence type="predicted"/>
<dbReference type="GO" id="GO:0000712">
    <property type="term" value="P:resolution of meiotic recombination intermediates"/>
    <property type="evidence" value="ECO:0007669"/>
    <property type="project" value="TreeGrafter"/>
</dbReference>